<evidence type="ECO:0000259" key="26">
    <source>
        <dbReference type="PROSITE" id="PS51117"/>
    </source>
</evidence>
<dbReference type="CDD" id="cd00110">
    <property type="entry name" value="LamG"/>
    <property type="match status" value="5"/>
</dbReference>
<feature type="disulfide bond" evidence="18">
    <location>
        <begin position="2051"/>
        <end position="2060"/>
    </location>
</feature>
<keyword evidence="8 19" id="KW-0175">Coiled coil</keyword>
<dbReference type="Pfam" id="PF00054">
    <property type="entry name" value="Laminin_G_1"/>
    <property type="match status" value="1"/>
</dbReference>
<evidence type="ECO:0000256" key="1">
    <source>
        <dbReference type="ARBA" id="ARBA00004302"/>
    </source>
</evidence>
<keyword evidence="5" id="KW-0677">Repeat</keyword>
<feature type="disulfide bond" evidence="18">
    <location>
        <begin position="556"/>
        <end position="573"/>
    </location>
</feature>
<evidence type="ECO:0000256" key="8">
    <source>
        <dbReference type="ARBA" id="ARBA00023054"/>
    </source>
</evidence>
<proteinExistence type="predicted"/>
<evidence type="ECO:0000256" key="5">
    <source>
        <dbReference type="ARBA" id="ARBA00022737"/>
    </source>
</evidence>
<feature type="disulfide bond" evidence="18">
    <location>
        <begin position="530"/>
        <end position="539"/>
    </location>
</feature>
<keyword evidence="2" id="KW-0964">Secreted</keyword>
<dbReference type="InterPro" id="IPR050440">
    <property type="entry name" value="Laminin/Netrin_ECM"/>
</dbReference>
<dbReference type="FunFam" id="2.60.120.200:FF:000150">
    <property type="entry name" value="Laminin subunit alpha 5"/>
    <property type="match status" value="1"/>
</dbReference>
<dbReference type="Pfam" id="PF06009">
    <property type="entry name" value="Laminin_II"/>
    <property type="match status" value="1"/>
</dbReference>
<feature type="disulfide bond" evidence="18">
    <location>
        <begin position="1449"/>
        <end position="1461"/>
    </location>
</feature>
<dbReference type="PROSITE" id="PS01248">
    <property type="entry name" value="EGF_LAM_1"/>
    <property type="match status" value="7"/>
</dbReference>
<organism evidence="27 28">
    <name type="scientific">Phascolarctos cinereus</name>
    <name type="common">Koala</name>
    <dbReference type="NCBI Taxonomy" id="38626"/>
    <lineage>
        <taxon>Eukaryota</taxon>
        <taxon>Metazoa</taxon>
        <taxon>Chordata</taxon>
        <taxon>Craniata</taxon>
        <taxon>Vertebrata</taxon>
        <taxon>Euteleostomi</taxon>
        <taxon>Mammalia</taxon>
        <taxon>Metatheria</taxon>
        <taxon>Diprotodontia</taxon>
        <taxon>Phascolarctidae</taxon>
        <taxon>Phascolarctos</taxon>
    </lineage>
</organism>
<feature type="disulfide bond" evidence="18">
    <location>
        <begin position="1590"/>
        <end position="1607"/>
    </location>
</feature>
<dbReference type="GO" id="GO:0005178">
    <property type="term" value="F:integrin binding"/>
    <property type="evidence" value="ECO:0007669"/>
    <property type="project" value="UniProtKB-ARBA"/>
</dbReference>
<dbReference type="Pfam" id="PF00052">
    <property type="entry name" value="Laminin_B"/>
    <property type="match status" value="1"/>
</dbReference>
<feature type="domain" description="Laminin IV type A" evidence="25">
    <location>
        <begin position="1659"/>
        <end position="1837"/>
    </location>
</feature>
<feature type="coiled-coil region" evidence="19">
    <location>
        <begin position="2658"/>
        <end position="2711"/>
    </location>
</feature>
<feature type="disulfide bond" evidence="18">
    <location>
        <begin position="810"/>
        <end position="819"/>
    </location>
</feature>
<dbReference type="PRINTS" id="PR00011">
    <property type="entry name" value="EGFLAMININ"/>
</dbReference>
<dbReference type="KEGG" id="pcw:110205178"/>
<keyword evidence="4 21" id="KW-0732">Signal</keyword>
<dbReference type="GO" id="GO:0009887">
    <property type="term" value="P:animal organ morphogenesis"/>
    <property type="evidence" value="ECO:0007669"/>
    <property type="project" value="TreeGrafter"/>
</dbReference>
<dbReference type="PROSITE" id="PS50027">
    <property type="entry name" value="EGF_LAM_2"/>
    <property type="match status" value="17"/>
</dbReference>
<dbReference type="InterPro" id="IPR013320">
    <property type="entry name" value="ConA-like_dom_sf"/>
</dbReference>
<feature type="domain" description="Laminin G" evidence="22">
    <location>
        <begin position="3349"/>
        <end position="3522"/>
    </location>
</feature>
<dbReference type="InterPro" id="IPR009254">
    <property type="entry name" value="Laminin_aI"/>
</dbReference>
<dbReference type="FunFam" id="2.10.25.10:FF:000083">
    <property type="entry name" value="Laminin subunit alpha"/>
    <property type="match status" value="2"/>
</dbReference>
<dbReference type="GO" id="GO:0016477">
    <property type="term" value="P:cell migration"/>
    <property type="evidence" value="ECO:0007669"/>
    <property type="project" value="UniProtKB-ARBA"/>
</dbReference>
<feature type="disulfide bond" evidence="18">
    <location>
        <begin position="1948"/>
        <end position="1957"/>
    </location>
</feature>
<dbReference type="PROSITE" id="PS50026">
    <property type="entry name" value="EGF_3"/>
    <property type="match status" value="1"/>
</dbReference>
<dbReference type="GO" id="GO:0045995">
    <property type="term" value="P:regulation of embryonic development"/>
    <property type="evidence" value="ECO:0007669"/>
    <property type="project" value="InterPro"/>
</dbReference>
<feature type="domain" description="Laminin EGF-like" evidence="24">
    <location>
        <begin position="1539"/>
        <end position="1587"/>
    </location>
</feature>
<feature type="disulfide bond" evidence="18">
    <location>
        <begin position="1451"/>
        <end position="1468"/>
    </location>
</feature>
<dbReference type="PROSITE" id="PS51115">
    <property type="entry name" value="LAMININ_IVA"/>
    <property type="match status" value="1"/>
</dbReference>
<feature type="disulfide bond" evidence="18">
    <location>
        <begin position="711"/>
        <end position="720"/>
    </location>
</feature>
<dbReference type="InterPro" id="IPR056863">
    <property type="entry name" value="LMN_ATRN_NET-like_EGF"/>
</dbReference>
<evidence type="ECO:0000313" key="28">
    <source>
        <dbReference type="RefSeq" id="XP_020837188.1"/>
    </source>
</evidence>
<dbReference type="InterPro" id="IPR000034">
    <property type="entry name" value="Laminin_IV"/>
</dbReference>
<dbReference type="InterPro" id="IPR000742">
    <property type="entry name" value="EGF"/>
</dbReference>
<dbReference type="GeneID" id="110205178"/>
<feature type="disulfide bond" evidence="18">
    <location>
        <begin position="1588"/>
        <end position="1600"/>
    </location>
</feature>
<dbReference type="InterPro" id="IPR001791">
    <property type="entry name" value="Laminin_G"/>
</dbReference>
<evidence type="ECO:0000256" key="6">
    <source>
        <dbReference type="ARBA" id="ARBA00022869"/>
    </source>
</evidence>
<dbReference type="FunFam" id="2.60.120.200:FF:000209">
    <property type="entry name" value="Laminin subunit alpha 5"/>
    <property type="match status" value="1"/>
</dbReference>
<dbReference type="SMART" id="SM00181">
    <property type="entry name" value="EGF"/>
    <property type="match status" value="14"/>
</dbReference>
<keyword evidence="11 18" id="KW-0424">Laminin EGF-like domain</keyword>
<evidence type="ECO:0000256" key="3">
    <source>
        <dbReference type="ARBA" id="ARBA00022530"/>
    </source>
</evidence>
<dbReference type="GO" id="GO:0048732">
    <property type="term" value="P:gland development"/>
    <property type="evidence" value="ECO:0007669"/>
    <property type="project" value="UniProtKB-ARBA"/>
</dbReference>
<feature type="disulfide bond" evidence="18">
    <location>
        <begin position="690"/>
        <end position="702"/>
    </location>
</feature>
<feature type="domain" description="Laminin G" evidence="22">
    <location>
        <begin position="2953"/>
        <end position="3126"/>
    </location>
</feature>
<feature type="domain" description="EGF-like" evidence="23">
    <location>
        <begin position="729"/>
        <end position="767"/>
    </location>
</feature>
<feature type="domain" description="Laminin G" evidence="22">
    <location>
        <begin position="2742"/>
        <end position="2939"/>
    </location>
</feature>
<feature type="coiled-coil region" evidence="19">
    <location>
        <begin position="2342"/>
        <end position="2467"/>
    </location>
</feature>
<comment type="subunit">
    <text evidence="12">Laminin is a complex glycoprotein, consisting of three different polypeptide chains (alpha, beta, gamma), which are bound to each other by disulfide bonds into a cross-shaped molecule comprising one long and three short arms with globules at each end. Alpha-5 is a subunit of laminin-10 (laminin-511), laminin-11 (laminin-521) and laminin-15 (laminin-523).</text>
</comment>
<evidence type="ECO:0000256" key="2">
    <source>
        <dbReference type="ARBA" id="ARBA00022525"/>
    </source>
</evidence>
<feature type="domain" description="Laminin EGF-like" evidence="24">
    <location>
        <begin position="606"/>
        <end position="644"/>
    </location>
</feature>
<evidence type="ECO:0000256" key="16">
    <source>
        <dbReference type="ARBA" id="ARBA00081617"/>
    </source>
</evidence>
<evidence type="ECO:0000256" key="15">
    <source>
        <dbReference type="ARBA" id="ARBA00078366"/>
    </source>
</evidence>
<dbReference type="PROSITE" id="PS00652">
    <property type="entry name" value="TNFR_NGFR_1"/>
    <property type="match status" value="1"/>
</dbReference>
<keyword evidence="7" id="KW-0130">Cell adhesion</keyword>
<dbReference type="FunCoup" id="A0A6P5JUR4">
    <property type="interactions" value="1091"/>
</dbReference>
<dbReference type="FunFam" id="2.10.25.10:FF:000069">
    <property type="entry name" value="Laminin subunit alpha 1"/>
    <property type="match status" value="1"/>
</dbReference>
<feature type="domain" description="Laminin EGF-like" evidence="24">
    <location>
        <begin position="737"/>
        <end position="786"/>
    </location>
</feature>
<dbReference type="RefSeq" id="XP_020837188.1">
    <property type="nucleotide sequence ID" value="XM_020981529.1"/>
</dbReference>
<feature type="domain" description="Laminin EGF-like" evidence="24">
    <location>
        <begin position="645"/>
        <end position="689"/>
    </location>
</feature>
<dbReference type="Pfam" id="PF06008">
    <property type="entry name" value="Laminin_I"/>
    <property type="match status" value="1"/>
</dbReference>
<dbReference type="GO" id="GO:0002009">
    <property type="term" value="P:morphogenesis of an epithelium"/>
    <property type="evidence" value="ECO:0007669"/>
    <property type="project" value="UniProtKB-ARBA"/>
</dbReference>
<keyword evidence="27" id="KW-1185">Reference proteome</keyword>
<evidence type="ECO:0000256" key="20">
    <source>
        <dbReference type="SAM" id="MobiDB-lite"/>
    </source>
</evidence>
<feature type="disulfide bond" evidence="17">
    <location>
        <begin position="738"/>
        <end position="755"/>
    </location>
</feature>
<protein>
    <recommendedName>
        <fullName evidence="13">Laminin subunit alpha-5</fullName>
    </recommendedName>
    <alternativeName>
        <fullName evidence="14">Laminin-10 subunit alpha</fullName>
    </alternativeName>
    <alternativeName>
        <fullName evidence="16">Laminin-11 subunit alpha</fullName>
    </alternativeName>
    <alternativeName>
        <fullName evidence="15">Laminin-15 subunit alpha</fullName>
    </alternativeName>
</protein>
<dbReference type="Proteomes" id="UP000515140">
    <property type="component" value="Unplaced"/>
</dbReference>
<dbReference type="PANTHER" id="PTHR10574:SF406">
    <property type="entry name" value="LAMININ SUBUNIT ALPHA 5"/>
    <property type="match status" value="1"/>
</dbReference>
<dbReference type="PROSITE" id="PS00022">
    <property type="entry name" value="EGF_1"/>
    <property type="match status" value="2"/>
</dbReference>
<dbReference type="SUPFAM" id="SSF57997">
    <property type="entry name" value="Tropomyosin"/>
    <property type="match status" value="1"/>
</dbReference>
<comment type="caution">
    <text evidence="17">Lacks conserved residue(s) required for the propagation of feature annotation.</text>
</comment>
<dbReference type="InterPro" id="IPR001368">
    <property type="entry name" value="TNFR/NGFR_Cys_rich_reg"/>
</dbReference>
<feature type="disulfide bond" evidence="18">
    <location>
        <begin position="507"/>
        <end position="519"/>
    </location>
</feature>
<feature type="disulfide bond" evidence="18">
    <location>
        <begin position="645"/>
        <end position="657"/>
    </location>
</feature>
<accession>A0A6P5JUR4</accession>
<evidence type="ECO:0000256" key="9">
    <source>
        <dbReference type="ARBA" id="ARBA00023157"/>
    </source>
</evidence>
<feature type="disulfide bond" evidence="18">
    <location>
        <begin position="2015"/>
        <end position="2029"/>
    </location>
</feature>
<feature type="domain" description="Laminin EGF-like" evidence="24">
    <location>
        <begin position="1922"/>
        <end position="1977"/>
    </location>
</feature>
<dbReference type="FunFam" id="2.10.25.10:FF:000437">
    <property type="entry name" value="Laminin subunit alpha 5"/>
    <property type="match status" value="1"/>
</dbReference>
<dbReference type="Gene3D" id="2.60.120.260">
    <property type="entry name" value="Galactose-binding domain-like"/>
    <property type="match status" value="1"/>
</dbReference>
<evidence type="ECO:0000259" key="23">
    <source>
        <dbReference type="PROSITE" id="PS50026"/>
    </source>
</evidence>
<evidence type="ECO:0000256" key="7">
    <source>
        <dbReference type="ARBA" id="ARBA00022889"/>
    </source>
</evidence>
<feature type="domain" description="Laminin EGF-like" evidence="24">
    <location>
        <begin position="1449"/>
        <end position="1494"/>
    </location>
</feature>
<feature type="disulfide bond" evidence="18">
    <location>
        <begin position="1470"/>
        <end position="1479"/>
    </location>
</feature>
<evidence type="ECO:0000256" key="10">
    <source>
        <dbReference type="ARBA" id="ARBA00023180"/>
    </source>
</evidence>
<gene>
    <name evidence="28" type="primary">LAMA5</name>
</gene>
<dbReference type="GO" id="GO:0043259">
    <property type="term" value="C:laminin-10 complex"/>
    <property type="evidence" value="ECO:0007669"/>
    <property type="project" value="UniProtKB-ARBA"/>
</dbReference>
<feature type="domain" description="Laminin EGF-like" evidence="24">
    <location>
        <begin position="554"/>
        <end position="604"/>
    </location>
</feature>
<dbReference type="FunFam" id="2.10.25.10:FF:000467">
    <property type="entry name" value="Laminin subunit alpha 5"/>
    <property type="match status" value="1"/>
</dbReference>
<dbReference type="GO" id="GO:0045202">
    <property type="term" value="C:synapse"/>
    <property type="evidence" value="ECO:0007669"/>
    <property type="project" value="UniProtKB-ARBA"/>
</dbReference>
<dbReference type="Pfam" id="PF02210">
    <property type="entry name" value="Laminin_G_2"/>
    <property type="match status" value="4"/>
</dbReference>
<feature type="domain" description="Laminin EGF-like" evidence="24">
    <location>
        <begin position="442"/>
        <end position="486"/>
    </location>
</feature>
<evidence type="ECO:0000256" key="4">
    <source>
        <dbReference type="ARBA" id="ARBA00022729"/>
    </source>
</evidence>
<feature type="disulfide bond" evidence="18">
    <location>
        <begin position="2099"/>
        <end position="2108"/>
    </location>
</feature>
<feature type="domain" description="Laminin G" evidence="22">
    <location>
        <begin position="3529"/>
        <end position="3703"/>
    </location>
</feature>
<dbReference type="GO" id="GO:0005201">
    <property type="term" value="F:extracellular matrix structural constituent"/>
    <property type="evidence" value="ECO:0007669"/>
    <property type="project" value="TreeGrafter"/>
</dbReference>
<feature type="signal peptide" evidence="21">
    <location>
        <begin position="1"/>
        <end position="35"/>
    </location>
</feature>
<feature type="region of interest" description="Disordered" evidence="20">
    <location>
        <begin position="1261"/>
        <end position="1283"/>
    </location>
</feature>
<evidence type="ECO:0000256" key="11">
    <source>
        <dbReference type="ARBA" id="ARBA00023292"/>
    </source>
</evidence>
<feature type="coiled-coil region" evidence="19">
    <location>
        <begin position="2240"/>
        <end position="2302"/>
    </location>
</feature>
<feature type="chain" id="PRO_5028159446" description="Laminin subunit alpha-5" evidence="21">
    <location>
        <begin position="36"/>
        <end position="3706"/>
    </location>
</feature>
<feature type="disulfide bond" evidence="18">
    <location>
        <begin position="620"/>
        <end position="629"/>
    </location>
</feature>
<dbReference type="InterPro" id="IPR010307">
    <property type="entry name" value="Laminin_dom_II"/>
</dbReference>
<dbReference type="GO" id="GO:0030334">
    <property type="term" value="P:regulation of cell migration"/>
    <property type="evidence" value="ECO:0007669"/>
    <property type="project" value="InterPro"/>
</dbReference>
<keyword evidence="9 17" id="KW-1015">Disulfide bond</keyword>
<feature type="domain" description="Laminin EGF-like" evidence="24">
    <location>
        <begin position="2079"/>
        <end position="2125"/>
    </location>
</feature>
<dbReference type="InParanoid" id="A0A6P5JUR4"/>
<feature type="domain" description="Laminin G" evidence="22">
    <location>
        <begin position="3135"/>
        <end position="3302"/>
    </location>
</feature>
<evidence type="ECO:0000256" key="13">
    <source>
        <dbReference type="ARBA" id="ARBA00072596"/>
    </source>
</evidence>
<dbReference type="FunFam" id="2.60.120.260:FF:000022">
    <property type="entry name" value="Laminin subunit alpha 5"/>
    <property type="match status" value="1"/>
</dbReference>
<feature type="disulfide bond" evidence="18">
    <location>
        <begin position="575"/>
        <end position="584"/>
    </location>
</feature>
<dbReference type="SUPFAM" id="SSF57196">
    <property type="entry name" value="EGF/Laminin"/>
    <property type="match status" value="18"/>
</dbReference>
<evidence type="ECO:0000256" key="12">
    <source>
        <dbReference type="ARBA" id="ARBA00063580"/>
    </source>
</evidence>
<dbReference type="CDD" id="cd00055">
    <property type="entry name" value="EGF_Lam"/>
    <property type="match status" value="19"/>
</dbReference>
<dbReference type="Pfam" id="PF24973">
    <property type="entry name" value="EGF_LMN_ATRN"/>
    <property type="match status" value="1"/>
</dbReference>
<feature type="domain" description="Laminin EGF-like" evidence="24">
    <location>
        <begin position="2032"/>
        <end position="2078"/>
    </location>
</feature>
<feature type="disulfide bond" evidence="18">
    <location>
        <begin position="409"/>
        <end position="418"/>
    </location>
</feature>
<dbReference type="FunFam" id="2.10.25.10:FF:000454">
    <property type="entry name" value="Laminin subunit alpha 1"/>
    <property type="match status" value="1"/>
</dbReference>
<dbReference type="SMART" id="SM00180">
    <property type="entry name" value="EGF_Lam"/>
    <property type="match status" value="22"/>
</dbReference>
<dbReference type="Pfam" id="PF00055">
    <property type="entry name" value="Laminin_N"/>
    <property type="match status" value="1"/>
</dbReference>
<feature type="disulfide bond" evidence="18">
    <location>
        <begin position="2003"/>
        <end position="2012"/>
    </location>
</feature>
<dbReference type="FunFam" id="2.10.25.10:FF:000051">
    <property type="entry name" value="Laminin subunit alpha 4"/>
    <property type="match status" value="1"/>
</dbReference>
<feature type="domain" description="Laminin EGF-like" evidence="24">
    <location>
        <begin position="507"/>
        <end position="553"/>
    </location>
</feature>
<evidence type="ECO:0000259" key="24">
    <source>
        <dbReference type="PROSITE" id="PS50027"/>
    </source>
</evidence>
<dbReference type="GO" id="GO:0034446">
    <property type="term" value="P:substrate adhesion-dependent cell spreading"/>
    <property type="evidence" value="ECO:0007669"/>
    <property type="project" value="UniProtKB-ARBA"/>
</dbReference>
<feature type="disulfide bond" evidence="18">
    <location>
        <begin position="665"/>
        <end position="674"/>
    </location>
</feature>
<dbReference type="SUPFAM" id="SSF49899">
    <property type="entry name" value="Concanavalin A-like lectins/glucanases"/>
    <property type="match status" value="5"/>
</dbReference>
<dbReference type="SMART" id="SM00136">
    <property type="entry name" value="LamNT"/>
    <property type="match status" value="1"/>
</dbReference>
<evidence type="ECO:0000256" key="19">
    <source>
        <dbReference type="SAM" id="Coils"/>
    </source>
</evidence>
<dbReference type="Gene3D" id="2.60.120.200">
    <property type="match status" value="5"/>
</dbReference>
<dbReference type="PROSITE" id="PS50025">
    <property type="entry name" value="LAM_G_DOMAIN"/>
    <property type="match status" value="5"/>
</dbReference>
<dbReference type="FunFam" id="2.10.25.10:FF:000090">
    <property type="entry name" value="laminin subunit alpha"/>
    <property type="match status" value="1"/>
</dbReference>
<feature type="disulfide bond" evidence="18">
    <location>
        <begin position="554"/>
        <end position="566"/>
    </location>
</feature>
<dbReference type="FunFam" id="2.60.120.200:FF:000151">
    <property type="entry name" value="Laminin subunit alpha 5"/>
    <property type="match status" value="1"/>
</dbReference>
<feature type="disulfide bond" evidence="18">
    <location>
        <begin position="1890"/>
        <end position="1899"/>
    </location>
</feature>
<dbReference type="GO" id="GO:0035239">
    <property type="term" value="P:tube morphogenesis"/>
    <property type="evidence" value="ECO:0007669"/>
    <property type="project" value="UniProtKB-ARBA"/>
</dbReference>
<dbReference type="FunFam" id="2.10.25.10:FF:000405">
    <property type="entry name" value="Laminin subunit alpha 5"/>
    <property type="match status" value="1"/>
</dbReference>
<feature type="domain" description="Laminin N-terminal" evidence="26">
    <location>
        <begin position="52"/>
        <end position="312"/>
    </location>
</feature>
<dbReference type="PROSITE" id="PS51117">
    <property type="entry name" value="LAMININ_NTER"/>
    <property type="match status" value="1"/>
</dbReference>
<dbReference type="FunFam" id="2.10.25.10:FF:000430">
    <property type="entry name" value="Laminin subunit alpha 5"/>
    <property type="match status" value="1"/>
</dbReference>
<keyword evidence="6" id="KW-0084">Basement membrane</keyword>
<comment type="subcellular location">
    <subcellularLocation>
        <location evidence="1">Secreted</location>
        <location evidence="1">Extracellular space</location>
        <location evidence="1">Extracellular matrix</location>
        <location evidence="1">Basement membrane</location>
    </subcellularLocation>
</comment>
<keyword evidence="17" id="KW-0245">EGF-like domain</keyword>
<dbReference type="CTD" id="3911"/>
<dbReference type="GO" id="GO:0007411">
    <property type="term" value="P:axon guidance"/>
    <property type="evidence" value="ECO:0007669"/>
    <property type="project" value="TreeGrafter"/>
</dbReference>
<dbReference type="SMART" id="SM00282">
    <property type="entry name" value="LamG"/>
    <property type="match status" value="5"/>
</dbReference>
<dbReference type="GO" id="GO:0005576">
    <property type="term" value="C:extracellular region"/>
    <property type="evidence" value="ECO:0007669"/>
    <property type="project" value="UniProtKB-ARBA"/>
</dbReference>
<dbReference type="InterPro" id="IPR008211">
    <property type="entry name" value="Laminin_N"/>
</dbReference>
<feature type="domain" description="Laminin EGF-like" evidence="24">
    <location>
        <begin position="787"/>
        <end position="839"/>
    </location>
</feature>
<dbReference type="Pfam" id="PF00053">
    <property type="entry name" value="EGF_laminin"/>
    <property type="match status" value="18"/>
</dbReference>
<evidence type="ECO:0000259" key="25">
    <source>
        <dbReference type="PROSITE" id="PS51115"/>
    </source>
</evidence>
<evidence type="ECO:0000256" key="14">
    <source>
        <dbReference type="ARBA" id="ARBA00077092"/>
    </source>
</evidence>
<feature type="disulfide bond" evidence="18">
    <location>
        <begin position="692"/>
        <end position="709"/>
    </location>
</feature>
<name>A0A6P5JUR4_PHACI</name>
<evidence type="ECO:0000256" key="21">
    <source>
        <dbReference type="SAM" id="SignalP"/>
    </source>
</evidence>
<dbReference type="GO" id="GO:0060541">
    <property type="term" value="P:respiratory system development"/>
    <property type="evidence" value="ECO:0007669"/>
    <property type="project" value="UniProtKB-ARBA"/>
</dbReference>
<evidence type="ECO:0000259" key="22">
    <source>
        <dbReference type="PROSITE" id="PS50025"/>
    </source>
</evidence>
<dbReference type="InterPro" id="IPR002049">
    <property type="entry name" value="LE_dom"/>
</dbReference>
<dbReference type="FunFam" id="2.10.25.10:FF:000209">
    <property type="entry name" value="Laminin subunit alpha 5"/>
    <property type="match status" value="1"/>
</dbReference>
<feature type="domain" description="Laminin EGF-like" evidence="24">
    <location>
        <begin position="372"/>
        <end position="441"/>
    </location>
</feature>
<sequence>MARWGAGHRRGDASLGALSLLLLLLLLLLCGGAVAPEAGGEGGGSWSGGNSGGFSLHPPYFNLAEGTRISASATCGEEAPVGARGPPRPTEDLYCKLVGGPVAGGDPNQTIQGQYCDICTSANINKAHPITNAVDGTERWWQSPPLSRGLEYSEVNVTLDLGQLFHVAYVLIKFANSPRPDLWVLERSTDFGLTYQPWQYFASSKRDCIEKFGLQTLERITRDDDVICTTEYSRIVPLENGEIVVSLVNGRPGAMNFSYSPLLRNFTKATNIRLRFLRTNTLLGHLMGKALRDPTVTRRYYYSIKDISIGGRCVCNGHADVCDAKDPTNPYRLQCACQHNTCGGACDRCCPGFHQLPWKPATMDSANECQSCNCHGHAHDCYYDPEVDRHKASKNWDNVYEGGGVCIDCQHHTTGINCERCIPGYYRSPEHPIDSPYVCYRCNCESDFTDGTCEDLTGRCYCKPNYTGERCDACAKGFTDFPHCYPVPSFSHNTGAQVLPAGQIVNCDCSAAGTLGNACRKDPHIGQCVCKPNFQGVHCEQCAPGYYGPGCLPCQCSGPGQTGSSCDNETGQCVCRTGFEGPACDRCAPGYFSYPLCQLCGCSPVGTLPEGCDESGRCFCRPEFDGLHCDRCQAGYHSYPQCQVCSCDPRGSLNQLCSGSGMCHCRPGYAGSSCQECAPGYYGFPNCIPCRCSEVGSLHTTCDPETGQCSCRPQVAGLHCDTCVPGTYGFPRCEVGSCDPAGQASASSSLSEGSCECRAHVEGPRCDRCKPLYWNLSPANPYGCRSCSCDPRGTINGVAECQQGSGQCFCKPNVCGQMCTSCKDGYFRLDHADYFGCQTCQCDIGGALAQGCEPRTGTCQCRPNTQGPTCSEPARDHYLPDLHHIRFELEEGSTPDGRPVRFGYNPLEFENFSWRGYAQMTPVQPKVVVKLNVTSPDLFHLVFRYVNRGSTSVNGKVSVLEEGKFSTCSNCTEQTRQVIFAPSTEPVFLTVPQNSYGEPFVLNPSIWSLVIEAEGVLLDYVVLLPSAYYEAPILQVKVTEACTYNPKPEQVRNNCLLYTYLPLDGFPFASGTDAICRLDNSLPKACLMEQPSSSHPPLATCWGNDVDVQVQIVVPQPGQYALVVEYANEDDLQSVSVAVHTPQWTPQQGQLTLYPCQYSFLCRGTVLDSQNRLATFELTGEASIRLTAEHARFLLYRIYLVPMSKFTTEFVEPRVHCISSHGTFGLSSGSCIPSRFQKLSQPIVLTECKVLPVPPDFPLSHTHTVTPAGPPMSPQPRPPTAIDPTSDPTLLQAPQSTVVFSTHIQTLGRYAFLLHGYQPNHPTFPVEVVINGGRIWHGQANATFCPHAYGCRSLVVCEGQIVLDVTDNELTVTVRVPEGQQLWLDYVLVIPEDGYSSNYLREEPLDKSYDFISLCAANGFYISPTSSPAFCQDAAISLSLFYNNGAQPCRCHEVGAMSPTCEPFGGQCPCRAHVIGRDCSRCATGYWGFPSCRPCDCGTRLCDEGTGQCICPPRTIPPDCVVCQAQTFGCHPLVGCEDCNCSRPGVKDLTDPGCDLDSGQCKCKPNVVGRRCDACAPGFYGYPSCRQCQCHTAGTVPGVCDPVTGQCHCKDNVEGVRCDQCRLGTFSLDASNPKGCTRCFCFGATDRCRSSQQVRGEFIDMQGWVLLSGERQEVPTSLRVDAGLMHADLRNVPEAFQDLYWQAPASYLGDRVSSYGGSLRYELHSETQRGDVFVPTESRPDVILKGNQMSITFLESSYPAPGDIHRGKVDLVEGNFRHTATHNPVSREELMMVLAGLEQLQIRALFSQISSAVSLQRVVLEVVTDATGGAQASNVEVCMCPANYRGDSCQECAPGYYRDTKGHFLGKCIPCHCNGHSDRCLPGSGICVGCQHNTEGDHCERCKGGFVSNATQDQSSSLCISCPCPLSVPSNNFAVGCVHKGGATQCLCQPGYAGASCERCAPGYYGNPLVIGSSCQPCDCSGNGDPNLLFSHCDPLTGACLGCMYHTAGPHCENCAPGYYGNALLPRNCTKCDCSPCGTEMCDARTGRCLCKSGVTGQHCDRCQDGHYGFDSCGGCRPCNCGLAAIGSGCHSQSGQCRCQTGVSGAQCQQCAPGYWGFSEHGCTRCQCRGGHCDPRTGECTCPPGLSGKQCDSCSHQHQVPVTHGPGGVHCEVCDSCVVLLLDDLERIESLFPTIRQQLSSLNASSVAWARLHGINSSIAALANQLRGPLGSREPTRQRLDELERQSGVLEEEANTLQSKVADAQAQADQLQESSGDNLQRAETLLRSIQNVERALGELISQMDRLSPSNTSAASGEEFLRTLGEVERMLQEMRGRDFGRPRAVAEGELEEAQRLLNRVQSQLTSRWEESQTLASSIRERLAQHSSQLMDLRDALNEAVNKTRLTEELNSRNQEHLEERLQKIQELERENSTLRDTLRMAKDALAQVSELLQTMDRAKEEYERLAANLDGARTPLTEKMQKFSPASSKIPIVERAEEHARELDQLAYNLSSIIRDTNQDRFIQRAIEASNAYASILQAVGKAEEAAGQALHSATSTWEMVIHGGLSARARELRENSSILEEAVRSQQRKLSGVIRETLQASQTQLEEAKAKKDRLVAQLKGVQNMLAMDRDDTSEKIARAKAVATEANDTATQVGATLRDMERNLHRWQGQYGDLKNQDLVQAMEDAGKSVSSLEKTLPQLLAKLSQLENKRGQNASLALSTSILRVRELITQARSAASKVKVSMKFNGRSGVQLRPPRDLQDLAAYTALKFYIQSSEPPQQQGQDGSSQFVLYMGSREASGDYMGVILHEHKVQWVYRLGEAAHRTLTIDEDIREQFATVSIDRILQYGHMSVTVEKQTVHETKGDSVYPGDQGLLNLRPQDFVFYVGGYPSNFTPPRPLQYPGYRGCIEMDTLNEEVVSLYNFQRTFHLDTALDKPCARSKSTGDPWLTDGSYLDGTGFAHISFESQISSTKRFEQELRLVSYTGIIFFLQYQDQFVCLAVQEGHLILYYDFNHGLQIATPQQELTPLTSSNKAIQIFIMGVTGRKRVLVRVERVSVFSLQEENMLENADSYYLGGVPPDQLPPSLRSLFPTGGSIRGCVKGLKALGKYVDLKRLNTTGISSGCTSDLLITRSMTFHGHGYLTLALRDVPPITGNFYTGFGFRSTQDNGLLYYHASPEGIFQVSLRQGRVILKFLRTEVMTRVAYADGVSHYVAIYSNDTGVWLYVDDRLEGAEHQGGRSRRQAAAEGPPRFLLGGLPESGAFQNLTGCISNVFVRRVSEAQRVVDLQQNIQNVNVTTGCTPPDGPLQLRASPRKFRRKPKAALHDQGMPPDSACQFPTHPKTISNAYQFGASPASRLEFAHIPSSFQDRTHFSMDVQLRSPRGLLLAVPTVKSGSPFLVLYLSHGRFVLQAGGHGKPLRVRSQERYKPGGWHTVFFSQEQNRVQLVIDGLRAQSSEGPRAYRRALLGHGPIYVGGVPSGQSWTHLPEAAGTSFKGCMRNLKLNGQPLETPTQLHGVIPCYTGTLEKGLFFAAEGGTVTLDLPEVWGPDLELVLEVRPRAALGLIFHLGPRQGPPYIRLEADGDKVIVRANNGAGEFSTSVTRPPLCDGQWHRIAVIKRRKVVQLEVDTEGNYTVDPALVPSIITKEPLYLGGLPETLKHMVPPSSQPGYYGCMRNLVANRRLINLTHNGIIQGSVGARGCPVM</sequence>
<evidence type="ECO:0000256" key="18">
    <source>
        <dbReference type="PROSITE-ProRule" id="PRU00460"/>
    </source>
</evidence>
<dbReference type="PANTHER" id="PTHR10574">
    <property type="entry name" value="NETRIN/LAMININ-RELATED"/>
    <property type="match status" value="1"/>
</dbReference>
<dbReference type="FunFam" id="2.10.25.10:FF:000011">
    <property type="entry name" value="Cadherin EGF LAG seven-pass G-type receptor"/>
    <property type="match status" value="1"/>
</dbReference>
<keyword evidence="3" id="KW-0272">Extracellular matrix</keyword>
<feature type="disulfide bond" evidence="17">
    <location>
        <begin position="757"/>
        <end position="766"/>
    </location>
</feature>
<evidence type="ECO:0000256" key="17">
    <source>
        <dbReference type="PROSITE-ProRule" id="PRU00076"/>
    </source>
</evidence>
<dbReference type="FunFam" id="2.10.25.10:FF:000033">
    <property type="entry name" value="Laminin subunit alpha 2"/>
    <property type="match status" value="1"/>
</dbReference>
<dbReference type="FunFam" id="2.10.25.10:FF:000084">
    <property type="entry name" value="Laminin subunit alpha 3"/>
    <property type="match status" value="1"/>
</dbReference>
<feature type="disulfide bond" evidence="18">
    <location>
        <begin position="1609"/>
        <end position="1618"/>
    </location>
</feature>
<dbReference type="Gene3D" id="2.10.25.10">
    <property type="entry name" value="Laminin"/>
    <property type="match status" value="18"/>
</dbReference>
<feature type="domain" description="Laminin EGF-like" evidence="24">
    <location>
        <begin position="1871"/>
        <end position="1921"/>
    </location>
</feature>
<feature type="coiled-coil region" evidence="19">
    <location>
        <begin position="2569"/>
        <end position="2625"/>
    </location>
</feature>
<dbReference type="FunFam" id="2.60.120.200:FF:000175">
    <property type="entry name" value="Laminin subunit alpha 5"/>
    <property type="match status" value="1"/>
</dbReference>
<feature type="domain" description="Laminin EGF-like" evidence="24">
    <location>
        <begin position="1978"/>
        <end position="2031"/>
    </location>
</feature>
<feature type="compositionally biased region" description="Pro residues" evidence="20">
    <location>
        <begin position="1268"/>
        <end position="1281"/>
    </location>
</feature>
<dbReference type="GO" id="GO:0030155">
    <property type="term" value="P:regulation of cell adhesion"/>
    <property type="evidence" value="ECO:0007669"/>
    <property type="project" value="InterPro"/>
</dbReference>
<dbReference type="Gene3D" id="2.170.300.10">
    <property type="entry name" value="Tie2 ligand-binding domain superfamily"/>
    <property type="match status" value="1"/>
</dbReference>
<feature type="disulfide bond" evidence="18">
    <location>
        <begin position="1563"/>
        <end position="1572"/>
    </location>
</feature>
<evidence type="ECO:0000313" key="27">
    <source>
        <dbReference type="Proteomes" id="UP000515140"/>
    </source>
</evidence>
<feature type="domain" description="Laminin EGF-like" evidence="24">
    <location>
        <begin position="690"/>
        <end position="735"/>
    </location>
</feature>
<dbReference type="FunFam" id="2.10.25.10:FF:000034">
    <property type="entry name" value="Laminin subunit alpha 3"/>
    <property type="match status" value="2"/>
</dbReference>
<feature type="domain" description="Laminin EGF-like" evidence="24">
    <location>
        <begin position="1588"/>
        <end position="1638"/>
    </location>
</feature>
<keyword evidence="10" id="KW-0325">Glycoprotein</keyword>
<dbReference type="SMART" id="SM00281">
    <property type="entry name" value="LamB"/>
    <property type="match status" value="1"/>
</dbReference>
<feature type="disulfide bond" evidence="18">
    <location>
        <begin position="462"/>
        <end position="471"/>
    </location>
</feature>
<reference evidence="28" key="1">
    <citation type="submission" date="2025-08" db="UniProtKB">
        <authorList>
            <consortium name="RefSeq"/>
        </authorList>
    </citation>
    <scope>IDENTIFICATION</scope>
    <source>
        <tissue evidence="28">Spleen</tissue>
    </source>
</reference>